<proteinExistence type="predicted"/>
<dbReference type="InterPro" id="IPR029061">
    <property type="entry name" value="THDP-binding"/>
</dbReference>
<evidence type="ECO:0000256" key="1">
    <source>
        <dbReference type="ARBA" id="ARBA00001964"/>
    </source>
</evidence>
<evidence type="ECO:0000256" key="3">
    <source>
        <dbReference type="ARBA" id="ARBA00023052"/>
    </source>
</evidence>
<comment type="caution">
    <text evidence="5">The sequence shown here is derived from an EMBL/GenBank/DDBJ whole genome shotgun (WGS) entry which is preliminary data.</text>
</comment>
<dbReference type="PANTHER" id="PTHR11516">
    <property type="entry name" value="PYRUVATE DEHYDROGENASE E1 COMPONENT, ALPHA SUBUNIT BACTERIAL AND ORGANELLAR"/>
    <property type="match status" value="1"/>
</dbReference>
<accession>A0ABW9A5H2</accession>
<dbReference type="InterPro" id="IPR001017">
    <property type="entry name" value="DH_E1"/>
</dbReference>
<keyword evidence="2" id="KW-0560">Oxidoreductase</keyword>
<dbReference type="SUPFAM" id="SSF52518">
    <property type="entry name" value="Thiamin diphosphate-binding fold (THDP-binding)"/>
    <property type="match status" value="1"/>
</dbReference>
<organism evidence="5 6">
    <name type="scientific">Herbaspirillum lusitanum</name>
    <dbReference type="NCBI Taxonomy" id="213312"/>
    <lineage>
        <taxon>Bacteria</taxon>
        <taxon>Pseudomonadati</taxon>
        <taxon>Pseudomonadota</taxon>
        <taxon>Betaproteobacteria</taxon>
        <taxon>Burkholderiales</taxon>
        <taxon>Oxalobacteraceae</taxon>
        <taxon>Herbaspirillum</taxon>
    </lineage>
</organism>
<sequence length="199" mass="22634">MTKDELIAFEDEIAATFNAGKIRAPVHLYSGNEEQIISVFKNVRPQDWVFCSWRAHYQCLLKGVPPEQVRDEIMAGRSISLCFPEQRIYSSAIVGGVLPIAVGAAMAIQRSGEDAKVYCFMGEMTSETGIAHESIKYSRNHKLPIHFIVEDNEKSVCTDTREAWNQPHLSYQDVADEYITYYRYQTKYPHAGAGMRVQF</sequence>
<dbReference type="RefSeq" id="WP_408156464.1">
    <property type="nucleotide sequence ID" value="NZ_JAQQFM010000003.1"/>
</dbReference>
<reference evidence="5 6" key="1">
    <citation type="journal article" date="2024" name="Chem. Sci.">
        <title>Discovery of megapolipeptins by genome mining of a Burkholderiales bacteria collection.</title>
        <authorList>
            <person name="Paulo B.S."/>
            <person name="Recchia M.J.J."/>
            <person name="Lee S."/>
            <person name="Fergusson C.H."/>
            <person name="Romanowski S.B."/>
            <person name="Hernandez A."/>
            <person name="Krull N."/>
            <person name="Liu D.Y."/>
            <person name="Cavanagh H."/>
            <person name="Bos A."/>
            <person name="Gray C.A."/>
            <person name="Murphy B.T."/>
            <person name="Linington R.G."/>
            <person name="Eustaquio A.S."/>
        </authorList>
    </citation>
    <scope>NUCLEOTIDE SEQUENCE [LARGE SCALE GENOMIC DNA]</scope>
    <source>
        <strain evidence="5 6">RL21-008-BIB-A</strain>
    </source>
</reference>
<dbReference type="Proteomes" id="UP001629246">
    <property type="component" value="Unassembled WGS sequence"/>
</dbReference>
<evidence type="ECO:0000256" key="2">
    <source>
        <dbReference type="ARBA" id="ARBA00023002"/>
    </source>
</evidence>
<comment type="cofactor">
    <cofactor evidence="1">
        <name>thiamine diphosphate</name>
        <dbReference type="ChEBI" id="CHEBI:58937"/>
    </cofactor>
</comment>
<name>A0ABW9A5H2_9BURK</name>
<gene>
    <name evidence="5" type="ORF">PQR62_07675</name>
</gene>
<dbReference type="InterPro" id="IPR050642">
    <property type="entry name" value="PDH_E1_Alpha_Subunit"/>
</dbReference>
<evidence type="ECO:0000313" key="6">
    <source>
        <dbReference type="Proteomes" id="UP001629246"/>
    </source>
</evidence>
<keyword evidence="3" id="KW-0786">Thiamine pyrophosphate</keyword>
<protein>
    <submittedName>
        <fullName evidence="5">Thiamine pyrophosphate-dependent enzyme</fullName>
    </submittedName>
</protein>
<dbReference type="PANTHER" id="PTHR11516:SF60">
    <property type="entry name" value="PYRUVATE DEHYDROGENASE E1 COMPONENT SUBUNIT ALPHA"/>
    <property type="match status" value="1"/>
</dbReference>
<feature type="domain" description="Dehydrogenase E1 component" evidence="4">
    <location>
        <begin position="6"/>
        <end position="171"/>
    </location>
</feature>
<dbReference type="Gene3D" id="3.40.50.970">
    <property type="match status" value="1"/>
</dbReference>
<dbReference type="Pfam" id="PF00676">
    <property type="entry name" value="E1_dh"/>
    <property type="match status" value="1"/>
</dbReference>
<keyword evidence="6" id="KW-1185">Reference proteome</keyword>
<dbReference type="EMBL" id="JAQQFM010000003">
    <property type="protein sequence ID" value="MFL9924138.1"/>
    <property type="molecule type" value="Genomic_DNA"/>
</dbReference>
<evidence type="ECO:0000259" key="4">
    <source>
        <dbReference type="Pfam" id="PF00676"/>
    </source>
</evidence>
<evidence type="ECO:0000313" key="5">
    <source>
        <dbReference type="EMBL" id="MFL9924138.1"/>
    </source>
</evidence>